<dbReference type="PANTHER" id="PTHR36115">
    <property type="entry name" value="PROLINE-RICH ANTIGEN HOMOLOG-RELATED"/>
    <property type="match status" value="1"/>
</dbReference>
<dbReference type="InterPro" id="IPR010432">
    <property type="entry name" value="RDD"/>
</dbReference>
<feature type="transmembrane region" description="Helical" evidence="6">
    <location>
        <begin position="51"/>
        <end position="72"/>
    </location>
</feature>
<evidence type="ECO:0000256" key="6">
    <source>
        <dbReference type="SAM" id="Phobius"/>
    </source>
</evidence>
<evidence type="ECO:0000256" key="1">
    <source>
        <dbReference type="ARBA" id="ARBA00004651"/>
    </source>
</evidence>
<dbReference type="RefSeq" id="WP_217064119.1">
    <property type="nucleotide sequence ID" value="NZ_JAHQCS010000009.1"/>
</dbReference>
<keyword evidence="5 6" id="KW-0472">Membrane</keyword>
<evidence type="ECO:0000259" key="7">
    <source>
        <dbReference type="Pfam" id="PF06271"/>
    </source>
</evidence>
<feature type="transmembrane region" description="Helical" evidence="6">
    <location>
        <begin position="13"/>
        <end position="39"/>
    </location>
</feature>
<dbReference type="EMBL" id="JAHQCS010000009">
    <property type="protein sequence ID" value="MBU9710226.1"/>
    <property type="molecule type" value="Genomic_DNA"/>
</dbReference>
<evidence type="ECO:0000256" key="3">
    <source>
        <dbReference type="ARBA" id="ARBA00022692"/>
    </source>
</evidence>
<feature type="domain" description="RDD" evidence="7">
    <location>
        <begin position="11"/>
        <end position="132"/>
    </location>
</feature>
<evidence type="ECO:0000256" key="5">
    <source>
        <dbReference type="ARBA" id="ARBA00023136"/>
    </source>
</evidence>
<feature type="transmembrane region" description="Helical" evidence="6">
    <location>
        <begin position="100"/>
        <end position="119"/>
    </location>
</feature>
<keyword evidence="2" id="KW-1003">Cell membrane</keyword>
<comment type="caution">
    <text evidence="8">The sequence shown here is derived from an EMBL/GenBank/DDBJ whole genome shotgun (WGS) entry which is preliminary data.</text>
</comment>
<keyword evidence="3 6" id="KW-0812">Transmembrane</keyword>
<evidence type="ECO:0000313" key="9">
    <source>
        <dbReference type="Proteomes" id="UP000784880"/>
    </source>
</evidence>
<reference evidence="8 9" key="1">
    <citation type="submission" date="2021-06" db="EMBL/GenBank/DDBJ databases">
        <title>Bacillus sp. RD4P76, an endophyte from a halophyte.</title>
        <authorList>
            <person name="Sun J.-Q."/>
        </authorList>
    </citation>
    <scope>NUCLEOTIDE SEQUENCE [LARGE SCALE GENOMIC DNA]</scope>
    <source>
        <strain evidence="8 9">CGMCC 1.15917</strain>
    </source>
</reference>
<dbReference type="Pfam" id="PF06271">
    <property type="entry name" value="RDD"/>
    <property type="match status" value="1"/>
</dbReference>
<gene>
    <name evidence="8" type="ORF">KS419_00420</name>
</gene>
<proteinExistence type="predicted"/>
<sequence length="142" mass="15907">MTTRNDNQQFAGFWIRFLALAIDGAITTIPFAIIGMTVFGASDFRDIDSLLISYAILITLYMIIFPVTSFQATPGKAILGLKLIDREGGRISIAQSIGRFFSQFLSQAFFFIGYLMVGFNRQKTGLHDILAGTYVVKKQRYN</sequence>
<name>A0ABS6J960_9BACI</name>
<keyword evidence="4 6" id="KW-1133">Transmembrane helix</keyword>
<protein>
    <submittedName>
        <fullName evidence="8">RDD family protein</fullName>
    </submittedName>
</protein>
<dbReference type="Proteomes" id="UP000784880">
    <property type="component" value="Unassembled WGS sequence"/>
</dbReference>
<evidence type="ECO:0000256" key="2">
    <source>
        <dbReference type="ARBA" id="ARBA00022475"/>
    </source>
</evidence>
<evidence type="ECO:0000256" key="4">
    <source>
        <dbReference type="ARBA" id="ARBA00022989"/>
    </source>
</evidence>
<comment type="subcellular location">
    <subcellularLocation>
        <location evidence="1">Cell membrane</location>
        <topology evidence="1">Multi-pass membrane protein</topology>
    </subcellularLocation>
</comment>
<dbReference type="PANTHER" id="PTHR36115:SF9">
    <property type="entry name" value="LMO1584 PROTEIN"/>
    <property type="match status" value="1"/>
</dbReference>
<accession>A0ABS6J960</accession>
<keyword evidence="9" id="KW-1185">Reference proteome</keyword>
<evidence type="ECO:0000313" key="8">
    <source>
        <dbReference type="EMBL" id="MBU9710226.1"/>
    </source>
</evidence>
<organism evidence="8 9">
    <name type="scientific">Evansella tamaricis</name>
    <dbReference type="NCBI Taxonomy" id="2069301"/>
    <lineage>
        <taxon>Bacteria</taxon>
        <taxon>Bacillati</taxon>
        <taxon>Bacillota</taxon>
        <taxon>Bacilli</taxon>
        <taxon>Bacillales</taxon>
        <taxon>Bacillaceae</taxon>
        <taxon>Evansella</taxon>
    </lineage>
</organism>
<dbReference type="InterPro" id="IPR051791">
    <property type="entry name" value="Pra-immunoreactive"/>
</dbReference>